<reference evidence="2 3" key="1">
    <citation type="submission" date="2010-07" db="EMBL/GenBank/DDBJ databases">
        <authorList>
            <person name="Muzny D."/>
            <person name="Qin X."/>
            <person name="Deng J."/>
            <person name="Jiang H."/>
            <person name="Liu Y."/>
            <person name="Qu J."/>
            <person name="Song X.-Z."/>
            <person name="Zhang L."/>
            <person name="Thornton R."/>
            <person name="Coyle M."/>
            <person name="Francisco L."/>
            <person name="Jackson L."/>
            <person name="Javaid M."/>
            <person name="Korchina V."/>
            <person name="Kovar C."/>
            <person name="Mata R."/>
            <person name="Mathew T."/>
            <person name="Ngo R."/>
            <person name="Nguyen L."/>
            <person name="Nguyen N."/>
            <person name="Okwuonu G."/>
            <person name="Ongeri F."/>
            <person name="Pham C."/>
            <person name="Simmons D."/>
            <person name="Wilczek-Boney K."/>
            <person name="Hale W."/>
            <person name="Jakkamsetti A."/>
            <person name="Pham P."/>
            <person name="Ruth R."/>
            <person name="San Lucas F."/>
            <person name="Warren J."/>
            <person name="Zhang J."/>
            <person name="Zhao Z."/>
            <person name="Zhou C."/>
            <person name="Zhu D."/>
            <person name="Lee S."/>
            <person name="Bess C."/>
            <person name="Blankenburg K."/>
            <person name="Forbes L."/>
            <person name="Fu Q."/>
            <person name="Gubbala S."/>
            <person name="Hirani K."/>
            <person name="Jayaseelan J.C."/>
            <person name="Lara F."/>
            <person name="Munidasa M."/>
            <person name="Palculict T."/>
            <person name="Patil S."/>
            <person name="Pu L.-L."/>
            <person name="Saada N."/>
            <person name="Tang L."/>
            <person name="Weissenberger G."/>
            <person name="Zhu Y."/>
            <person name="Hemphill L."/>
            <person name="Shang Y."/>
            <person name="Youmans B."/>
            <person name="Ayvaz T."/>
            <person name="Ross M."/>
            <person name="Santibanez J."/>
            <person name="Aqrawi P."/>
            <person name="Gross S."/>
            <person name="Joshi V."/>
            <person name="Fowler G."/>
            <person name="Nazareth L."/>
            <person name="Reid J."/>
            <person name="Worley K."/>
            <person name="Petrosino J."/>
            <person name="Highlander S."/>
            <person name="Gibbs R."/>
        </authorList>
    </citation>
    <scope>NUCLEOTIDE SEQUENCE [LARGE SCALE GENOMIC DNA]</scope>
    <source>
        <strain evidence="2 3">ATCC BAA-1640</strain>
    </source>
</reference>
<dbReference type="STRING" id="862517.HMPREF9225_1730"/>
<dbReference type="RefSeq" id="WP_008902505.1">
    <property type="nucleotide sequence ID" value="NZ_GL397071.1"/>
</dbReference>
<dbReference type="Pfam" id="PF07556">
    <property type="entry name" value="DUF1538"/>
    <property type="match status" value="2"/>
</dbReference>
<organism evidence="2 3">
    <name type="scientific">Peptoniphilus duerdenii ATCC BAA-1640</name>
    <dbReference type="NCBI Taxonomy" id="862517"/>
    <lineage>
        <taxon>Bacteria</taxon>
        <taxon>Bacillati</taxon>
        <taxon>Bacillota</taxon>
        <taxon>Tissierellia</taxon>
        <taxon>Tissierellales</taxon>
        <taxon>Peptoniphilaceae</taxon>
        <taxon>Peptoniphilus</taxon>
    </lineage>
</organism>
<dbReference type="HOGENOM" id="CLU_026769_2_0_9"/>
<feature type="transmembrane region" description="Helical" evidence="1">
    <location>
        <begin position="67"/>
        <end position="91"/>
    </location>
</feature>
<keyword evidence="1" id="KW-1133">Transmembrane helix</keyword>
<feature type="transmembrane region" description="Helical" evidence="1">
    <location>
        <begin position="168"/>
        <end position="193"/>
    </location>
</feature>
<comment type="caution">
    <text evidence="2">The sequence shown here is derived from an EMBL/GenBank/DDBJ whole genome shotgun (WGS) entry which is preliminary data.</text>
</comment>
<feature type="transmembrane region" description="Helical" evidence="1">
    <location>
        <begin position="291"/>
        <end position="310"/>
    </location>
</feature>
<feature type="transmembrane region" description="Helical" evidence="1">
    <location>
        <begin position="205"/>
        <end position="226"/>
    </location>
</feature>
<dbReference type="AlphaFoldDB" id="E0NNJ1"/>
<sequence>MFKDKIKESSFSVIPIVLIVLALSFTIVDLSTNDLISFLIGAVLIIFGLAIFLFGAEMGVEEIGNHLGVFVANFKTLILIVLAGLFLGFLITVAEPDLMILGFQIQNVTNGDLTKNLIVLSVSSGVGIMLALGFYRILKEISIAKTFTFLYGAIFILLIFTMEEFTGIAFDASGATTGAMTTPFILAIGLGVSKMKGSEKSAEDSFGLLGICSAGPIFAVIMLGLFTGHVEGGEITEVAHATGLANYIVEFRHAAKDTAIAIVPVALLFLITNKLFFKLRKREYRRILKGLVYTFLGLVLFMGGVNSGFMSVARQIGSSIAANNYKLLPVIGFVLGMVVVLAEPAVYILSHQVEDVTAGSIPRKMIVVALSIGVALAVCLSMVRILSSSIKLWMFLVPGFSIAMILSYFIPNIFVGIGFDSGGVASGPMTATFLLAFSQGASSMIEGADILIDGFGIIAMVAMMPIISISILGLLFKLKSKKEGIDA</sequence>
<feature type="transmembrane region" description="Helical" evidence="1">
    <location>
        <begin position="365"/>
        <end position="386"/>
    </location>
</feature>
<feature type="transmembrane region" description="Helical" evidence="1">
    <location>
        <begin position="330"/>
        <end position="349"/>
    </location>
</feature>
<keyword evidence="3" id="KW-1185">Reference proteome</keyword>
<proteinExistence type="predicted"/>
<gene>
    <name evidence="2" type="ORF">HMPREF9225_1730</name>
</gene>
<feature type="transmembrane region" description="Helical" evidence="1">
    <location>
        <begin position="12"/>
        <end position="30"/>
    </location>
</feature>
<protein>
    <recommendedName>
        <fullName evidence="4">DUF1538 domain-containing protein</fullName>
    </recommendedName>
</protein>
<evidence type="ECO:0000313" key="2">
    <source>
        <dbReference type="EMBL" id="EFM24594.1"/>
    </source>
</evidence>
<accession>E0NNJ1</accession>
<feature type="transmembrane region" description="Helical" evidence="1">
    <location>
        <begin position="36"/>
        <end position="55"/>
    </location>
</feature>
<feature type="transmembrane region" description="Helical" evidence="1">
    <location>
        <begin position="392"/>
        <end position="410"/>
    </location>
</feature>
<dbReference type="OrthoDB" id="9805989at2"/>
<evidence type="ECO:0000256" key="1">
    <source>
        <dbReference type="SAM" id="Phobius"/>
    </source>
</evidence>
<feature type="transmembrane region" description="Helical" evidence="1">
    <location>
        <begin position="142"/>
        <end position="162"/>
    </location>
</feature>
<evidence type="ECO:0008006" key="4">
    <source>
        <dbReference type="Google" id="ProtNLM"/>
    </source>
</evidence>
<keyword evidence="1" id="KW-0812">Transmembrane</keyword>
<evidence type="ECO:0000313" key="3">
    <source>
        <dbReference type="Proteomes" id="UP000003280"/>
    </source>
</evidence>
<feature type="transmembrane region" description="Helical" evidence="1">
    <location>
        <begin position="417"/>
        <end position="438"/>
    </location>
</feature>
<feature type="transmembrane region" description="Helical" evidence="1">
    <location>
        <begin position="259"/>
        <end position="279"/>
    </location>
</feature>
<dbReference type="eggNOG" id="COG0589">
    <property type="taxonomic scope" value="Bacteria"/>
</dbReference>
<feature type="transmembrane region" description="Helical" evidence="1">
    <location>
        <begin position="117"/>
        <end position="135"/>
    </location>
</feature>
<feature type="transmembrane region" description="Helical" evidence="1">
    <location>
        <begin position="450"/>
        <end position="476"/>
    </location>
</feature>
<name>E0NNJ1_9FIRM</name>
<dbReference type="EMBL" id="AEEH01000050">
    <property type="protein sequence ID" value="EFM24594.1"/>
    <property type="molecule type" value="Genomic_DNA"/>
</dbReference>
<keyword evidence="1" id="KW-0472">Membrane</keyword>
<dbReference type="InterPro" id="IPR011435">
    <property type="entry name" value="UmpAB"/>
</dbReference>
<dbReference type="Proteomes" id="UP000003280">
    <property type="component" value="Unassembled WGS sequence"/>
</dbReference>